<feature type="transmembrane region" description="Helical" evidence="5">
    <location>
        <begin position="598"/>
        <end position="619"/>
    </location>
</feature>
<feature type="transmembrane region" description="Helical" evidence="5">
    <location>
        <begin position="693"/>
        <end position="715"/>
    </location>
</feature>
<dbReference type="Gene3D" id="3.40.50.2300">
    <property type="match status" value="2"/>
</dbReference>
<dbReference type="InterPro" id="IPR015919">
    <property type="entry name" value="Cadherin-like_sf"/>
</dbReference>
<dbReference type="SUPFAM" id="SSF49313">
    <property type="entry name" value="Cadherin-like"/>
    <property type="match status" value="3"/>
</dbReference>
<evidence type="ECO:0000259" key="6">
    <source>
        <dbReference type="PROSITE" id="PS50268"/>
    </source>
</evidence>
<dbReference type="PANTHER" id="PTHR47151">
    <property type="entry name" value="LEU/ILE/VAL-BINDING ABC TRANSPORTER SUBUNIT"/>
    <property type="match status" value="1"/>
</dbReference>
<feature type="transmembrane region" description="Helical" evidence="5">
    <location>
        <begin position="626"/>
        <end position="644"/>
    </location>
</feature>
<dbReference type="Pfam" id="PF00028">
    <property type="entry name" value="Cadherin"/>
    <property type="match status" value="2"/>
</dbReference>
<evidence type="ECO:0000256" key="1">
    <source>
        <dbReference type="ARBA" id="ARBA00004370"/>
    </source>
</evidence>
<dbReference type="InterPro" id="IPR002126">
    <property type="entry name" value="Cadherin-like_dom"/>
</dbReference>
<dbReference type="GO" id="GO:0007156">
    <property type="term" value="P:homophilic cell adhesion via plasma membrane adhesion molecules"/>
    <property type="evidence" value="ECO:0007669"/>
    <property type="project" value="InterPro"/>
</dbReference>
<dbReference type="EMBL" id="ATBP01000054">
    <property type="protein sequence ID" value="ETR73519.1"/>
    <property type="molecule type" value="Genomic_DNA"/>
</dbReference>
<dbReference type="InterPro" id="IPR001828">
    <property type="entry name" value="ANF_lig-bd_rcpt"/>
</dbReference>
<keyword evidence="4 5" id="KW-0472">Membrane</keyword>
<comment type="subcellular location">
    <subcellularLocation>
        <location evidence="1">Membrane</location>
    </subcellularLocation>
</comment>
<feature type="domain" description="Cadherin" evidence="6">
    <location>
        <begin position="947"/>
        <end position="1019"/>
    </location>
</feature>
<evidence type="ECO:0000256" key="5">
    <source>
        <dbReference type="SAM" id="Phobius"/>
    </source>
</evidence>
<protein>
    <recommendedName>
        <fullName evidence="6">Cadherin domain-containing protein</fullName>
    </recommendedName>
</protein>
<evidence type="ECO:0000256" key="3">
    <source>
        <dbReference type="ARBA" id="ARBA00022989"/>
    </source>
</evidence>
<evidence type="ECO:0000256" key="4">
    <source>
        <dbReference type="ARBA" id="ARBA00023136"/>
    </source>
</evidence>
<organism evidence="7 8">
    <name type="scientific">Candidatus Magnetoglobus multicellularis str. Araruama</name>
    <dbReference type="NCBI Taxonomy" id="890399"/>
    <lineage>
        <taxon>Bacteria</taxon>
        <taxon>Pseudomonadati</taxon>
        <taxon>Thermodesulfobacteriota</taxon>
        <taxon>Desulfobacteria</taxon>
        <taxon>Desulfobacterales</taxon>
        <taxon>Desulfobacteraceae</taxon>
        <taxon>Candidatus Magnetoglobus</taxon>
    </lineage>
</organism>
<feature type="domain" description="Cadherin" evidence="6">
    <location>
        <begin position="737"/>
        <end position="851"/>
    </location>
</feature>
<keyword evidence="2 5" id="KW-0812">Transmembrane</keyword>
<dbReference type="GO" id="GO:0005230">
    <property type="term" value="F:extracellular ligand-gated monoatomic ion channel activity"/>
    <property type="evidence" value="ECO:0007669"/>
    <property type="project" value="InterPro"/>
</dbReference>
<evidence type="ECO:0000313" key="8">
    <source>
        <dbReference type="Proteomes" id="UP000189670"/>
    </source>
</evidence>
<evidence type="ECO:0000313" key="7">
    <source>
        <dbReference type="EMBL" id="ETR73519.1"/>
    </source>
</evidence>
<accession>A0A1V1PF32</accession>
<gene>
    <name evidence="7" type="ORF">OMM_00882</name>
</gene>
<feature type="domain" description="Cadherin" evidence="6">
    <location>
        <begin position="836"/>
        <end position="935"/>
    </location>
</feature>
<feature type="transmembrane region" description="Helical" evidence="5">
    <location>
        <begin position="659"/>
        <end position="681"/>
    </location>
</feature>
<dbReference type="Proteomes" id="UP000189670">
    <property type="component" value="Unassembled WGS sequence"/>
</dbReference>
<dbReference type="InterPro" id="IPR028082">
    <property type="entry name" value="Peripla_BP_I"/>
</dbReference>
<dbReference type="CDD" id="cd11304">
    <property type="entry name" value="Cadherin_repeat"/>
    <property type="match status" value="2"/>
</dbReference>
<dbReference type="GO" id="GO:0016020">
    <property type="term" value="C:membrane"/>
    <property type="evidence" value="ECO:0007669"/>
    <property type="project" value="UniProtKB-SubCell"/>
</dbReference>
<dbReference type="GO" id="GO:0005509">
    <property type="term" value="F:calcium ion binding"/>
    <property type="evidence" value="ECO:0007669"/>
    <property type="project" value="InterPro"/>
</dbReference>
<reference evidence="8" key="1">
    <citation type="submission" date="2012-11" db="EMBL/GenBank/DDBJ databases">
        <authorList>
            <person name="Lucero-Rivera Y.E."/>
            <person name="Tovar-Ramirez D."/>
        </authorList>
    </citation>
    <scope>NUCLEOTIDE SEQUENCE [LARGE SCALE GENOMIC DNA]</scope>
    <source>
        <strain evidence="8">Araruama</strain>
    </source>
</reference>
<name>A0A1V1PF32_9BACT</name>
<keyword evidence="3 5" id="KW-1133">Transmembrane helix</keyword>
<dbReference type="InterPro" id="IPR036734">
    <property type="entry name" value="Neur_chan_lig-bd_sf"/>
</dbReference>
<comment type="caution">
    <text evidence="7">The sequence shown here is derived from an EMBL/GenBank/DDBJ whole genome shotgun (WGS) entry which is preliminary data.</text>
</comment>
<sequence length="1023" mass="117441">MKKRMAYFTIILLVCSGVLFLSYDAFLRYFILTPYVISSVSVRNGDSLPMINGIEYYINQVNKQGGIRGKPVILKKYNDFGNPQLAKKIATEISKDNETLIVLGHYFSSCSESAGRVYQQNGVPAITGSASSDQITQENSFYFRLLPPNKFQSTFLAHYIKYTLNKKVVSIIYEKDPYGKTLYYAFVDIAKNINLKITNVCGISTDVNQDFHALNKNLSKTTEKTIVVFAHASLGAKLLTYLNYPGSGRTIIGSDSFSTNAFSQSLHAIPQERSVPGYFSDNLYAVMPFLKEFGSFQTFNFIEKYKKRFHCEPNWVAFTYHDAALTAIKAIEQTEMKNRSIHKIRQSIRNELAGMYSFKKSVKGLTGSIFFDKIGNVINSIGIGQYKKGQLYPAYSQYQFLPNVNMNKSTFKEAMQGKIITIDDIYLKRTSIVLTGVKLQKIHDIDLDQSTYEIEFLIWFRHKGDLNVADIEFEDALTPINPGPPIVQKLEGDVTYSVFRARGVFKNKFILYNFPFDTHTLRLRYHHVYIPNYTLIYVPDEHEFNKYKMEQQHVYNDWKIYKTLYFQDLNRFEVSPGKHVDYSQFNINWHIKRIGNGIIYRCIIPLILILIISIFIVFIPPQRIGLRLLLIIAIFCTGFVYYSNYSKLIYNTDYTLFDFLYLILFCYQIIIMLFSILIFIVKNKRTLVLMERILLPVFICLMTFLFIYHDAHLYFSKTISKGESSIFTTKGEHIKLDSKDWVFIVEENAKTNTYVGKLSRPHLDDKTISYDILSGNEKKTFSLQPDTGKLYVANNSHLDYEMQNIFTLKIAVIEQTEVIQVSNVIIHVKNLNEAPILQPATISINENIPEFSIIASNLKAFDPDNDTLSYTIVSGNQDKRFTINPNEGDITMDTSPDYEMISSYTLVVKASDNHGLSSVQPVRIVIENVNEKPVFEDQSFSYKKNKTIIGKIIAHDPENSPVSFRIKNQDSMSSNFYIEDSTLKVSDNFTFQEKNSCTLLLEASDNDGLTATANIRINFIIDM</sequence>
<dbReference type="PANTHER" id="PTHR47151:SF2">
    <property type="entry name" value="AMINO ACID BINDING PROTEIN"/>
    <property type="match status" value="1"/>
</dbReference>
<dbReference type="SMART" id="SM00112">
    <property type="entry name" value="CA"/>
    <property type="match status" value="3"/>
</dbReference>
<dbReference type="PROSITE" id="PS50268">
    <property type="entry name" value="CADHERIN_2"/>
    <property type="match status" value="3"/>
</dbReference>
<dbReference type="Pfam" id="PF01094">
    <property type="entry name" value="ANF_receptor"/>
    <property type="match status" value="1"/>
</dbReference>
<dbReference type="Gene3D" id="2.70.170.10">
    <property type="entry name" value="Neurotransmitter-gated ion-channel ligand-binding domain"/>
    <property type="match status" value="1"/>
</dbReference>
<dbReference type="AlphaFoldDB" id="A0A1V1PF32"/>
<dbReference type="Gene3D" id="2.60.40.60">
    <property type="entry name" value="Cadherins"/>
    <property type="match status" value="3"/>
</dbReference>
<proteinExistence type="predicted"/>
<dbReference type="SUPFAM" id="SSF53822">
    <property type="entry name" value="Periplasmic binding protein-like I"/>
    <property type="match status" value="1"/>
</dbReference>
<evidence type="ECO:0000256" key="2">
    <source>
        <dbReference type="ARBA" id="ARBA00022692"/>
    </source>
</evidence>